<dbReference type="GO" id="GO:0005975">
    <property type="term" value="P:carbohydrate metabolic process"/>
    <property type="evidence" value="ECO:0007669"/>
    <property type="project" value="InterPro"/>
</dbReference>
<evidence type="ECO:0000256" key="1">
    <source>
        <dbReference type="ARBA" id="ARBA00005336"/>
    </source>
</evidence>
<dbReference type="SUPFAM" id="SSF51445">
    <property type="entry name" value="(Trans)glycosidases"/>
    <property type="match status" value="1"/>
</dbReference>
<dbReference type="Proteomes" id="UP000249682">
    <property type="component" value="Chromosome"/>
</dbReference>
<dbReference type="InterPro" id="IPR017853">
    <property type="entry name" value="GH"/>
</dbReference>
<protein>
    <submittedName>
        <fullName evidence="3">Uncharacterized protein</fullName>
    </submittedName>
</protein>
<dbReference type="PANTHER" id="PTHR42715">
    <property type="entry name" value="BETA-GLUCOSIDASE"/>
    <property type="match status" value="1"/>
</dbReference>
<comment type="similarity">
    <text evidence="1">Belongs to the glycosyl hydrolase 3 family.</text>
</comment>
<organism evidence="3 4">
    <name type="scientific">Mycobacterium leprae</name>
    <dbReference type="NCBI Taxonomy" id="1769"/>
    <lineage>
        <taxon>Bacteria</taxon>
        <taxon>Bacillati</taxon>
        <taxon>Actinomycetota</taxon>
        <taxon>Actinomycetes</taxon>
        <taxon>Mycobacteriales</taxon>
        <taxon>Mycobacteriaceae</taxon>
        <taxon>Mycobacterium</taxon>
    </lineage>
</organism>
<evidence type="ECO:0000256" key="2">
    <source>
        <dbReference type="ARBA" id="ARBA00022801"/>
    </source>
</evidence>
<reference evidence="3 4" key="1">
    <citation type="submission" date="2018-05" db="EMBL/GenBank/DDBJ databases">
        <title>Evolution of small genomes with special reference to Mycobacterium leprae.</title>
        <authorList>
            <person name="Mohanty P.S."/>
            <person name="Bansal A.K."/>
            <person name="Gupta U.D."/>
            <person name="Naaz F."/>
            <person name="Dwivedi V.D."/>
            <person name="Singh H."/>
            <person name="Gupta G."/>
            <person name="Sharma S."/>
            <person name="Arora M."/>
        </authorList>
    </citation>
    <scope>NUCLEOTIDE SEQUENCE [LARGE SCALE GENOMIC DNA]</scope>
    <source>
        <strain evidence="3 4">MRHRU-235-G</strain>
    </source>
</reference>
<evidence type="ECO:0000313" key="3">
    <source>
        <dbReference type="EMBL" id="AWV48817.1"/>
    </source>
</evidence>
<proteinExistence type="inferred from homology"/>
<evidence type="ECO:0000313" key="4">
    <source>
        <dbReference type="Proteomes" id="UP000249682"/>
    </source>
</evidence>
<dbReference type="Gene3D" id="3.20.20.300">
    <property type="entry name" value="Glycoside hydrolase, family 3, N-terminal domain"/>
    <property type="match status" value="1"/>
</dbReference>
<keyword evidence="2" id="KW-0378">Hydrolase</keyword>
<dbReference type="InterPro" id="IPR050288">
    <property type="entry name" value="Cellulose_deg_GH3"/>
</dbReference>
<sequence>MPTAYNKVNGDYASSNLILLNDVLKSGRVYRSWVISDWGAIPNWESALNGFDQECAAQLDAVF</sequence>
<dbReference type="AlphaFoldDB" id="A0AAD0P7M0"/>
<dbReference type="RefSeq" id="WP_049769916.1">
    <property type="nucleotide sequence ID" value="NZ_CP029543.1"/>
</dbReference>
<dbReference type="EMBL" id="CP029543">
    <property type="protein sequence ID" value="AWV48817.1"/>
    <property type="molecule type" value="Genomic_DNA"/>
</dbReference>
<dbReference type="PANTHER" id="PTHR42715:SF10">
    <property type="entry name" value="BETA-GLUCOSIDASE"/>
    <property type="match status" value="1"/>
</dbReference>
<name>A0AAD0P7M0_MYCLR</name>
<dbReference type="InterPro" id="IPR036962">
    <property type="entry name" value="Glyco_hydro_3_N_sf"/>
</dbReference>
<dbReference type="GO" id="GO:0004553">
    <property type="term" value="F:hydrolase activity, hydrolyzing O-glycosyl compounds"/>
    <property type="evidence" value="ECO:0007669"/>
    <property type="project" value="InterPro"/>
</dbReference>
<gene>
    <name evidence="3" type="ORF">DIJ64_14340</name>
</gene>
<accession>A0AAD0P7M0</accession>